<keyword evidence="2" id="KW-1185">Reference proteome</keyword>
<dbReference type="KEGG" id="pdio:PDMSB3_2224"/>
<evidence type="ECO:0000313" key="2">
    <source>
        <dbReference type="Proteomes" id="UP000325811"/>
    </source>
</evidence>
<name>A0A5Q4ZDK2_9BURK</name>
<dbReference type="AlphaFoldDB" id="A0A5Q4ZDK2"/>
<gene>
    <name evidence="1" type="ORF">PDMSB3_2224</name>
</gene>
<sequence length="186" mass="20044">MSPAISSRLLRSSAVIARKSPSHEPQSRSIASLVESAVVSGPGVSRYGSPPGGFAHVSTADPAALTARERSVTLSMFGISGIAVSVAHFGNSHSTETRYIGKIDIIDRGIAITYTSVRHTCNTRNCERFMRSRNMAGFPRRRRRFRSPSRPCRITCGGWNRITASNCSSAGRAASRPRNSVCVFSA</sequence>
<dbReference type="EMBL" id="LR699553">
    <property type="protein sequence ID" value="VVD28680.1"/>
    <property type="molecule type" value="Genomic_DNA"/>
</dbReference>
<reference evidence="1 2" key="1">
    <citation type="submission" date="2019-08" db="EMBL/GenBank/DDBJ databases">
        <authorList>
            <person name="Herpell B J."/>
        </authorList>
    </citation>
    <scope>NUCLEOTIDE SEQUENCE [LARGE SCALE GENOMIC DNA]</scope>
    <source>
        <strain evidence="2">Msb3</strain>
    </source>
</reference>
<protein>
    <submittedName>
        <fullName evidence="1">Uncharacterized protein</fullName>
    </submittedName>
</protein>
<accession>A0A5Q4ZDK2</accession>
<evidence type="ECO:0000313" key="1">
    <source>
        <dbReference type="EMBL" id="VVD28680.1"/>
    </source>
</evidence>
<dbReference type="Proteomes" id="UP000325811">
    <property type="component" value="Chromosome I"/>
</dbReference>
<organism evidence="1 2">
    <name type="scientific">Paraburkholderia dioscoreae</name>
    <dbReference type="NCBI Taxonomy" id="2604047"/>
    <lineage>
        <taxon>Bacteria</taxon>
        <taxon>Pseudomonadati</taxon>
        <taxon>Pseudomonadota</taxon>
        <taxon>Betaproteobacteria</taxon>
        <taxon>Burkholderiales</taxon>
        <taxon>Burkholderiaceae</taxon>
        <taxon>Paraburkholderia</taxon>
    </lineage>
</organism>
<proteinExistence type="predicted"/>